<dbReference type="EMBL" id="CM004466">
    <property type="protein sequence ID" value="OCT99888.1"/>
    <property type="molecule type" value="Genomic_DNA"/>
</dbReference>
<protein>
    <recommendedName>
        <fullName evidence="3">GIY-YIG domain-containing protein</fullName>
    </recommendedName>
</protein>
<gene>
    <name evidence="1" type="ORF">XELAEV_18005672mg</name>
</gene>
<sequence>MYVGQTTRQIKDRICEHKSDIKRNVRQNPVACHFVDTGHTLAQLRFQILQHIPRLRRGGDRAKQLLKCEAGWIRRLGPLSPRGLNKEYELNPLI</sequence>
<evidence type="ECO:0000313" key="2">
    <source>
        <dbReference type="Proteomes" id="UP000694892"/>
    </source>
</evidence>
<accession>A0A974I3G0</accession>
<evidence type="ECO:0000313" key="1">
    <source>
        <dbReference type="EMBL" id="OCT99888.1"/>
    </source>
</evidence>
<evidence type="ECO:0008006" key="3">
    <source>
        <dbReference type="Google" id="ProtNLM"/>
    </source>
</evidence>
<dbReference type="Gene3D" id="3.40.1440.10">
    <property type="entry name" value="GIY-YIG endonuclease"/>
    <property type="match status" value="1"/>
</dbReference>
<name>A0A974I3G0_XENLA</name>
<dbReference type="InterPro" id="IPR035901">
    <property type="entry name" value="GIY-YIG_endonuc_sf"/>
</dbReference>
<dbReference type="PANTHER" id="PTHR21301">
    <property type="entry name" value="REVERSE TRANSCRIPTASE"/>
    <property type="match status" value="1"/>
</dbReference>
<dbReference type="CDD" id="cd10442">
    <property type="entry name" value="GIY-YIG_PLEs"/>
    <property type="match status" value="1"/>
</dbReference>
<dbReference type="Proteomes" id="UP000694892">
    <property type="component" value="Chromosome 1L"/>
</dbReference>
<organism evidence="1 2">
    <name type="scientific">Xenopus laevis</name>
    <name type="common">African clawed frog</name>
    <dbReference type="NCBI Taxonomy" id="8355"/>
    <lineage>
        <taxon>Eukaryota</taxon>
        <taxon>Metazoa</taxon>
        <taxon>Chordata</taxon>
        <taxon>Craniata</taxon>
        <taxon>Vertebrata</taxon>
        <taxon>Euteleostomi</taxon>
        <taxon>Amphibia</taxon>
        <taxon>Batrachia</taxon>
        <taxon>Anura</taxon>
        <taxon>Pipoidea</taxon>
        <taxon>Pipidae</taxon>
        <taxon>Xenopodinae</taxon>
        <taxon>Xenopus</taxon>
        <taxon>Xenopus</taxon>
    </lineage>
</organism>
<dbReference type="AlphaFoldDB" id="A0A974I3G0"/>
<dbReference type="PANTHER" id="PTHR21301:SF12">
    <property type="match status" value="1"/>
</dbReference>
<reference evidence="2" key="1">
    <citation type="journal article" date="2016" name="Nature">
        <title>Genome evolution in the allotetraploid frog Xenopus laevis.</title>
        <authorList>
            <person name="Session A.M."/>
            <person name="Uno Y."/>
            <person name="Kwon T."/>
            <person name="Chapman J.A."/>
            <person name="Toyoda A."/>
            <person name="Takahashi S."/>
            <person name="Fukui A."/>
            <person name="Hikosaka A."/>
            <person name="Suzuki A."/>
            <person name="Kondo M."/>
            <person name="van Heeringen S.J."/>
            <person name="Quigley I."/>
            <person name="Heinz S."/>
            <person name="Ogino H."/>
            <person name="Ochi H."/>
            <person name="Hellsten U."/>
            <person name="Lyons J.B."/>
            <person name="Simakov O."/>
            <person name="Putnam N."/>
            <person name="Stites J."/>
            <person name="Kuroki Y."/>
            <person name="Tanaka T."/>
            <person name="Michiue T."/>
            <person name="Watanabe M."/>
            <person name="Bogdanovic O."/>
            <person name="Lister R."/>
            <person name="Georgiou G."/>
            <person name="Paranjpe S.S."/>
            <person name="van Kruijsbergen I."/>
            <person name="Shu S."/>
            <person name="Carlson J."/>
            <person name="Kinoshita T."/>
            <person name="Ohta Y."/>
            <person name="Mawaribuchi S."/>
            <person name="Jenkins J."/>
            <person name="Grimwood J."/>
            <person name="Schmutz J."/>
            <person name="Mitros T."/>
            <person name="Mozaffari S.V."/>
            <person name="Suzuki Y."/>
            <person name="Haramoto Y."/>
            <person name="Yamamoto T.S."/>
            <person name="Takagi C."/>
            <person name="Heald R."/>
            <person name="Miller K."/>
            <person name="Haudenschild C."/>
            <person name="Kitzman J."/>
            <person name="Nakayama T."/>
            <person name="Izutsu Y."/>
            <person name="Robert J."/>
            <person name="Fortriede J."/>
            <person name="Burns K."/>
            <person name="Lotay V."/>
            <person name="Karimi K."/>
            <person name="Yasuoka Y."/>
            <person name="Dichmann D.S."/>
            <person name="Flajnik M.F."/>
            <person name="Houston D.W."/>
            <person name="Shendure J."/>
            <person name="DuPasquier L."/>
            <person name="Vize P.D."/>
            <person name="Zorn A.M."/>
            <person name="Ito M."/>
            <person name="Marcotte E.M."/>
            <person name="Wallingford J.B."/>
            <person name="Ito Y."/>
            <person name="Asashima M."/>
            <person name="Ueno N."/>
            <person name="Matsuda Y."/>
            <person name="Veenstra G.J."/>
            <person name="Fujiyama A."/>
            <person name="Harland R.M."/>
            <person name="Taira M."/>
            <person name="Rokhsar D.S."/>
        </authorList>
    </citation>
    <scope>NUCLEOTIDE SEQUENCE [LARGE SCALE GENOMIC DNA]</scope>
    <source>
        <strain evidence="2">J</strain>
    </source>
</reference>
<proteinExistence type="predicted"/>